<evidence type="ECO:0008006" key="4">
    <source>
        <dbReference type="Google" id="ProtNLM"/>
    </source>
</evidence>
<feature type="compositionally biased region" description="Low complexity" evidence="1">
    <location>
        <begin position="1"/>
        <end position="18"/>
    </location>
</feature>
<accession>A0A2I2GPJ3</accession>
<reference evidence="2 3" key="1">
    <citation type="submission" date="2016-12" db="EMBL/GenBank/DDBJ databases">
        <title>The genomes of Aspergillus section Nigri reveals drivers in fungal speciation.</title>
        <authorList>
            <consortium name="DOE Joint Genome Institute"/>
            <person name="Vesth T.C."/>
            <person name="Nybo J."/>
            <person name="Theobald S."/>
            <person name="Brandl J."/>
            <person name="Frisvad J.C."/>
            <person name="Nielsen K.F."/>
            <person name="Lyhne E.K."/>
            <person name="Kogle M.E."/>
            <person name="Kuo A."/>
            <person name="Riley R."/>
            <person name="Clum A."/>
            <person name="Nolan M."/>
            <person name="Lipzen A."/>
            <person name="Salamov A."/>
            <person name="Henrissat B."/>
            <person name="Wiebenga A."/>
            <person name="De Vries R.P."/>
            <person name="Grigoriev I.V."/>
            <person name="Mortensen U.H."/>
            <person name="Andersen M.R."/>
            <person name="Baker S.E."/>
        </authorList>
    </citation>
    <scope>NUCLEOTIDE SEQUENCE [LARGE SCALE GENOMIC DNA]</scope>
    <source>
        <strain evidence="2 3">IBT 23096</strain>
    </source>
</reference>
<protein>
    <recommendedName>
        <fullName evidence="4">BZIP domain-containing protein</fullName>
    </recommendedName>
</protein>
<gene>
    <name evidence="2" type="ORF">P170DRAFT_432375</name>
</gene>
<feature type="region of interest" description="Disordered" evidence="1">
    <location>
        <begin position="1"/>
        <end position="133"/>
    </location>
</feature>
<proteinExistence type="predicted"/>
<dbReference type="RefSeq" id="XP_024710096.1">
    <property type="nucleotide sequence ID" value="XM_024848248.1"/>
</dbReference>
<dbReference type="AlphaFoldDB" id="A0A2I2GPJ3"/>
<keyword evidence="3" id="KW-1185">Reference proteome</keyword>
<name>A0A2I2GPJ3_9EURO</name>
<evidence type="ECO:0000313" key="3">
    <source>
        <dbReference type="Proteomes" id="UP000234275"/>
    </source>
</evidence>
<dbReference type="STRING" id="1392250.A0A2I2GPJ3"/>
<dbReference type="GeneID" id="36555947"/>
<sequence>MNPTTAPTALTIPTPNTLEYIDQDTGPAAPISAFSRLRRSSPAIPTASAPRSSPSFTPYRPLADPISHVPSISAGQKRPRDQEAESSMGEPHPRKSHRIGVRSILNRAISSSQEGKRKASNDASQRLRNRTRRETELEEKIITLQDEVQKQSEALQQQAQDIRVLRAGLLSLRETSTATMAGTEQGLLRDESM</sequence>
<comment type="caution">
    <text evidence="2">The sequence shown here is derived from an EMBL/GenBank/DDBJ whole genome shotgun (WGS) entry which is preliminary data.</text>
</comment>
<dbReference type="EMBL" id="MSFO01000001">
    <property type="protein sequence ID" value="PLB54794.1"/>
    <property type="molecule type" value="Genomic_DNA"/>
</dbReference>
<organism evidence="2 3">
    <name type="scientific">Aspergillus steynii IBT 23096</name>
    <dbReference type="NCBI Taxonomy" id="1392250"/>
    <lineage>
        <taxon>Eukaryota</taxon>
        <taxon>Fungi</taxon>
        <taxon>Dikarya</taxon>
        <taxon>Ascomycota</taxon>
        <taxon>Pezizomycotina</taxon>
        <taxon>Eurotiomycetes</taxon>
        <taxon>Eurotiomycetidae</taxon>
        <taxon>Eurotiales</taxon>
        <taxon>Aspergillaceae</taxon>
        <taxon>Aspergillus</taxon>
        <taxon>Aspergillus subgen. Circumdati</taxon>
    </lineage>
</organism>
<dbReference type="Proteomes" id="UP000234275">
    <property type="component" value="Unassembled WGS sequence"/>
</dbReference>
<evidence type="ECO:0000313" key="2">
    <source>
        <dbReference type="EMBL" id="PLB54794.1"/>
    </source>
</evidence>
<dbReference type="VEuPathDB" id="FungiDB:P170DRAFT_432375"/>
<evidence type="ECO:0000256" key="1">
    <source>
        <dbReference type="SAM" id="MobiDB-lite"/>
    </source>
</evidence>